<evidence type="ECO:0000313" key="5">
    <source>
        <dbReference type="EMBL" id="CAK5284253.1"/>
    </source>
</evidence>
<dbReference type="EMBL" id="CAVNYO010000478">
    <property type="protein sequence ID" value="CAK5284253.1"/>
    <property type="molecule type" value="Genomic_DNA"/>
</dbReference>
<reference evidence="5" key="1">
    <citation type="submission" date="2023-11" db="EMBL/GenBank/DDBJ databases">
        <authorList>
            <person name="De Vega J J."/>
            <person name="De Vega J J."/>
        </authorList>
    </citation>
    <scope>NUCLEOTIDE SEQUENCE</scope>
</reference>
<dbReference type="AlphaFoldDB" id="A0AAD2I0P1"/>
<name>A0AAD2I0P1_9AGAR</name>
<organism evidence="5 6">
    <name type="scientific">Mycena citricolor</name>
    <dbReference type="NCBI Taxonomy" id="2018698"/>
    <lineage>
        <taxon>Eukaryota</taxon>
        <taxon>Fungi</taxon>
        <taxon>Dikarya</taxon>
        <taxon>Basidiomycota</taxon>
        <taxon>Agaricomycotina</taxon>
        <taxon>Agaricomycetes</taxon>
        <taxon>Agaricomycetidae</taxon>
        <taxon>Agaricales</taxon>
        <taxon>Marasmiineae</taxon>
        <taxon>Mycenaceae</taxon>
        <taxon>Mycena</taxon>
    </lineage>
</organism>
<feature type="compositionally biased region" description="Low complexity" evidence="3">
    <location>
        <begin position="1"/>
        <end position="17"/>
    </location>
</feature>
<dbReference type="Pfam" id="PF04082">
    <property type="entry name" value="Fungal_trans"/>
    <property type="match status" value="1"/>
</dbReference>
<dbReference type="GO" id="GO:0003677">
    <property type="term" value="F:DNA binding"/>
    <property type="evidence" value="ECO:0007669"/>
    <property type="project" value="InterPro"/>
</dbReference>
<dbReference type="GO" id="GO:0008270">
    <property type="term" value="F:zinc ion binding"/>
    <property type="evidence" value="ECO:0007669"/>
    <property type="project" value="InterPro"/>
</dbReference>
<dbReference type="CDD" id="cd12148">
    <property type="entry name" value="fungal_TF_MHR"/>
    <property type="match status" value="1"/>
</dbReference>
<gene>
    <name evidence="5" type="ORF">MYCIT1_LOCUS37365</name>
</gene>
<dbReference type="InterPro" id="IPR050987">
    <property type="entry name" value="AtrR-like"/>
</dbReference>
<keyword evidence="2" id="KW-0539">Nucleus</keyword>
<dbReference type="Pfam" id="PF00172">
    <property type="entry name" value="Zn_clus"/>
    <property type="match status" value="1"/>
</dbReference>
<evidence type="ECO:0000259" key="4">
    <source>
        <dbReference type="PROSITE" id="PS50048"/>
    </source>
</evidence>
<dbReference type="SUPFAM" id="SSF57701">
    <property type="entry name" value="Zn2/Cys6 DNA-binding domain"/>
    <property type="match status" value="1"/>
</dbReference>
<dbReference type="InterPro" id="IPR036864">
    <property type="entry name" value="Zn2-C6_fun-type_DNA-bd_sf"/>
</dbReference>
<feature type="region of interest" description="Disordered" evidence="3">
    <location>
        <begin position="112"/>
        <end position="136"/>
    </location>
</feature>
<evidence type="ECO:0000256" key="2">
    <source>
        <dbReference type="ARBA" id="ARBA00023242"/>
    </source>
</evidence>
<dbReference type="CDD" id="cd00067">
    <property type="entry name" value="GAL4"/>
    <property type="match status" value="1"/>
</dbReference>
<keyword evidence="6" id="KW-1185">Reference proteome</keyword>
<sequence length="364" mass="40853">MFPSPSTMSSSSASPMSEPGPSPGPSAQKVKQRRPNRSCDTCRTRKSNAPKDAPCSNCVDFGATCTYLELPKKRGPKNRLVDELRKQNASLEARLRAASVCALCSQPLDRDRPTPFRNEHTTGSHMISPQEWNEDDEDDDELTAKLSQFSISAMKNKYFGTVSTYSLANNAIQAKETKVGRPMAANYKRMVFWQTPAWEKAYYNDQPHYTFPEDDLMVSLVQLYFDRIHPTFPILHRPTFQRSLAEGLHFRDPHFATMLLALLAMASRHSNDPRVFADGYSAASAGWKFVAQTQPLRKTFEPSIYHVQFYAASFLAFRSLFRLIGRPAYDPVSDRNGASAGLLVLSGKRAYTHLSGTNATSYRV</sequence>
<dbReference type="PROSITE" id="PS50048">
    <property type="entry name" value="ZN2_CY6_FUNGAL_2"/>
    <property type="match status" value="1"/>
</dbReference>
<evidence type="ECO:0000256" key="3">
    <source>
        <dbReference type="SAM" id="MobiDB-lite"/>
    </source>
</evidence>
<dbReference type="PANTHER" id="PTHR46910">
    <property type="entry name" value="TRANSCRIPTION FACTOR PDR1"/>
    <property type="match status" value="1"/>
</dbReference>
<proteinExistence type="predicted"/>
<dbReference type="SMART" id="SM00066">
    <property type="entry name" value="GAL4"/>
    <property type="match status" value="1"/>
</dbReference>
<dbReference type="Gene3D" id="4.10.240.10">
    <property type="entry name" value="Zn(2)-C6 fungal-type DNA-binding domain"/>
    <property type="match status" value="1"/>
</dbReference>
<feature type="region of interest" description="Disordered" evidence="3">
    <location>
        <begin position="1"/>
        <end position="53"/>
    </location>
</feature>
<protein>
    <recommendedName>
        <fullName evidence="4">Zn(2)-C6 fungal-type domain-containing protein</fullName>
    </recommendedName>
</protein>
<feature type="compositionally biased region" description="Basic and acidic residues" evidence="3">
    <location>
        <begin position="112"/>
        <end position="122"/>
    </location>
</feature>
<dbReference type="GO" id="GO:0000981">
    <property type="term" value="F:DNA-binding transcription factor activity, RNA polymerase II-specific"/>
    <property type="evidence" value="ECO:0007669"/>
    <property type="project" value="InterPro"/>
</dbReference>
<comment type="caution">
    <text evidence="5">The sequence shown here is derived from an EMBL/GenBank/DDBJ whole genome shotgun (WGS) entry which is preliminary data.</text>
</comment>
<feature type="domain" description="Zn(2)-C6 fungal-type" evidence="4">
    <location>
        <begin position="38"/>
        <end position="67"/>
    </location>
</feature>
<dbReference type="InterPro" id="IPR001138">
    <property type="entry name" value="Zn2Cys6_DnaBD"/>
</dbReference>
<evidence type="ECO:0000256" key="1">
    <source>
        <dbReference type="ARBA" id="ARBA00022723"/>
    </source>
</evidence>
<dbReference type="PANTHER" id="PTHR46910:SF1">
    <property type="entry name" value="MISCELLANEOUS ZN(II)2CYS6 TRANSCRIPTION FACTOR (EUROFUNG)-RELATED"/>
    <property type="match status" value="1"/>
</dbReference>
<accession>A0AAD2I0P1</accession>
<keyword evidence="1" id="KW-0479">Metal-binding</keyword>
<dbReference type="Proteomes" id="UP001295794">
    <property type="component" value="Unassembled WGS sequence"/>
</dbReference>
<dbReference type="GO" id="GO:0006351">
    <property type="term" value="P:DNA-templated transcription"/>
    <property type="evidence" value="ECO:0007669"/>
    <property type="project" value="InterPro"/>
</dbReference>
<evidence type="ECO:0000313" key="6">
    <source>
        <dbReference type="Proteomes" id="UP001295794"/>
    </source>
</evidence>
<dbReference type="InterPro" id="IPR007219">
    <property type="entry name" value="XnlR_reg_dom"/>
</dbReference>